<proteinExistence type="inferred from homology"/>
<dbReference type="CDD" id="cd03801">
    <property type="entry name" value="GT4_PimA-like"/>
    <property type="match status" value="1"/>
</dbReference>
<dbReference type="InterPro" id="IPR001296">
    <property type="entry name" value="Glyco_trans_1"/>
</dbReference>
<comment type="similarity">
    <text evidence="1">Belongs to the glycosyltransferase group 1 family. Glycosyltransferase 4 subfamily.</text>
</comment>
<dbReference type="Gene3D" id="3.40.50.2000">
    <property type="entry name" value="Glycogen Phosphorylase B"/>
    <property type="match status" value="1"/>
</dbReference>
<dbReference type="PANTHER" id="PTHR12526:SF640">
    <property type="entry name" value="COLANIC ACID BIOSYNTHESIS GLYCOSYLTRANSFERASE WCAL-RELATED"/>
    <property type="match status" value="1"/>
</dbReference>
<evidence type="ECO:0000256" key="1">
    <source>
        <dbReference type="ARBA" id="ARBA00009481"/>
    </source>
</evidence>
<dbReference type="EMBL" id="SMBH01000004">
    <property type="protein sequence ID" value="TCU17231.1"/>
    <property type="molecule type" value="Genomic_DNA"/>
</dbReference>
<dbReference type="AlphaFoldDB" id="A0A4R3Q7R0"/>
<dbReference type="PANTHER" id="PTHR12526">
    <property type="entry name" value="GLYCOSYLTRANSFERASE"/>
    <property type="match status" value="1"/>
</dbReference>
<dbReference type="GO" id="GO:0016757">
    <property type="term" value="F:glycosyltransferase activity"/>
    <property type="evidence" value="ECO:0007669"/>
    <property type="project" value="UniProtKB-KW"/>
</dbReference>
<sequence length="357" mass="39030">MAETVKPAAIDIADVEIIAPNFKQRLSGVTSTIVQLVPCQIKLGIKIATLGPGLPDGLPKLSWSQLLSAWRPPAGRQQRVWHARRNNEMAAGVVLRHMFRMPLKLLFTSAAQRRHTAYTRWLIRRMDAVVATNARSGSFLEVPHTVIRHGIDLELFHPPQTAEDSTEATSLPGKYLVGCFGRIRHQKGTDLFVRSMIELLPQHPEWTAVISGRVAAEHTAFADKLKADIAAAGLADRIVFLGEVPDIKVWYRRLILYVAPSRNEGFGLTPLEAMASKTAVVASDAGAYAEMIEEGMNGNIVPAGDGEALTRAVAPYLADPQKALAHGEAALAHVRAHFALEGEAKALKAVYEDLLRR</sequence>
<feature type="domain" description="Glycosyl transferase family 1" evidence="4">
    <location>
        <begin position="172"/>
        <end position="330"/>
    </location>
</feature>
<keyword evidence="3 5" id="KW-0808">Transferase</keyword>
<evidence type="ECO:0000256" key="2">
    <source>
        <dbReference type="ARBA" id="ARBA00022676"/>
    </source>
</evidence>
<organism evidence="5 6">
    <name type="scientific">Rhizobium sullae</name>
    <name type="common">Rhizobium hedysari</name>
    <dbReference type="NCBI Taxonomy" id="50338"/>
    <lineage>
        <taxon>Bacteria</taxon>
        <taxon>Pseudomonadati</taxon>
        <taxon>Pseudomonadota</taxon>
        <taxon>Alphaproteobacteria</taxon>
        <taxon>Hyphomicrobiales</taxon>
        <taxon>Rhizobiaceae</taxon>
        <taxon>Rhizobium/Agrobacterium group</taxon>
        <taxon>Rhizobium</taxon>
    </lineage>
</organism>
<reference evidence="5 6" key="1">
    <citation type="submission" date="2019-03" db="EMBL/GenBank/DDBJ databases">
        <title>Genomic Encyclopedia of Type Strains, Phase IV (KMG-V): Genome sequencing to study the core and pangenomes of soil and plant-associated prokaryotes.</title>
        <authorList>
            <person name="Whitman W."/>
        </authorList>
    </citation>
    <scope>NUCLEOTIDE SEQUENCE [LARGE SCALE GENOMIC DNA]</scope>
    <source>
        <strain evidence="5 6">Hc14</strain>
    </source>
</reference>
<dbReference type="Proteomes" id="UP000294576">
    <property type="component" value="Unassembled WGS sequence"/>
</dbReference>
<name>A0A4R3Q7R0_RHISU</name>
<protein>
    <submittedName>
        <fullName evidence="5">Mannosyltransferase</fullName>
    </submittedName>
</protein>
<evidence type="ECO:0000256" key="3">
    <source>
        <dbReference type="ARBA" id="ARBA00022679"/>
    </source>
</evidence>
<evidence type="ECO:0000313" key="5">
    <source>
        <dbReference type="EMBL" id="TCU17231.1"/>
    </source>
</evidence>
<comment type="caution">
    <text evidence="5">The sequence shown here is derived from an EMBL/GenBank/DDBJ whole genome shotgun (WGS) entry which is preliminary data.</text>
</comment>
<evidence type="ECO:0000259" key="4">
    <source>
        <dbReference type="Pfam" id="PF00534"/>
    </source>
</evidence>
<gene>
    <name evidence="5" type="ORF">EV132_104256</name>
</gene>
<dbReference type="SUPFAM" id="SSF53756">
    <property type="entry name" value="UDP-Glycosyltransferase/glycogen phosphorylase"/>
    <property type="match status" value="1"/>
</dbReference>
<dbReference type="Pfam" id="PF00534">
    <property type="entry name" value="Glycos_transf_1"/>
    <property type="match status" value="1"/>
</dbReference>
<accession>A0A4R3Q7R0</accession>
<keyword evidence="2 5" id="KW-0328">Glycosyltransferase</keyword>
<evidence type="ECO:0000313" key="6">
    <source>
        <dbReference type="Proteomes" id="UP000294576"/>
    </source>
</evidence>